<evidence type="ECO:0000313" key="2">
    <source>
        <dbReference type="EMBL" id="KAJ8046528.1"/>
    </source>
</evidence>
<protein>
    <submittedName>
        <fullName evidence="2">Uncharacterized protein</fullName>
    </submittedName>
</protein>
<proteinExistence type="predicted"/>
<dbReference type="PANTHER" id="PTHR28155">
    <property type="entry name" value="ACR243WP"/>
    <property type="match status" value="1"/>
</dbReference>
<gene>
    <name evidence="2" type="ORF">HOLleu_05222</name>
</gene>
<comment type="caution">
    <text evidence="2">The sequence shown here is derived from an EMBL/GenBank/DDBJ whole genome shotgun (WGS) entry which is preliminary data.</text>
</comment>
<evidence type="ECO:0000256" key="1">
    <source>
        <dbReference type="SAM" id="MobiDB-lite"/>
    </source>
</evidence>
<organism evidence="2 3">
    <name type="scientific">Holothuria leucospilota</name>
    <name type="common">Black long sea cucumber</name>
    <name type="synonym">Mertensiothuria leucospilota</name>
    <dbReference type="NCBI Taxonomy" id="206669"/>
    <lineage>
        <taxon>Eukaryota</taxon>
        <taxon>Metazoa</taxon>
        <taxon>Echinodermata</taxon>
        <taxon>Eleutherozoa</taxon>
        <taxon>Echinozoa</taxon>
        <taxon>Holothuroidea</taxon>
        <taxon>Aspidochirotacea</taxon>
        <taxon>Aspidochirotida</taxon>
        <taxon>Holothuriidae</taxon>
        <taxon>Holothuria</taxon>
    </lineage>
</organism>
<dbReference type="Pfam" id="PF08208">
    <property type="entry name" value="RNA_polI_A34"/>
    <property type="match status" value="1"/>
</dbReference>
<dbReference type="Gene3D" id="6.20.250.70">
    <property type="match status" value="1"/>
</dbReference>
<feature type="compositionally biased region" description="Basic residues" evidence="1">
    <location>
        <begin position="248"/>
        <end position="259"/>
    </location>
</feature>
<accession>A0A9Q1HIW9</accession>
<dbReference type="OrthoDB" id="6432813at2759"/>
<dbReference type="GO" id="GO:0006360">
    <property type="term" value="P:transcription by RNA polymerase I"/>
    <property type="evidence" value="ECO:0007669"/>
    <property type="project" value="InterPro"/>
</dbReference>
<feature type="compositionally biased region" description="Acidic residues" evidence="1">
    <location>
        <begin position="215"/>
        <end position="224"/>
    </location>
</feature>
<dbReference type="PANTHER" id="PTHR28155:SF1">
    <property type="entry name" value="DNA-DIRECTED RNA POLYMERASE I SUBUNIT RPA34.5-DOMAIN-CONTAINING PROTEIN"/>
    <property type="match status" value="1"/>
</dbReference>
<dbReference type="EMBL" id="JAIZAY010000002">
    <property type="protein sequence ID" value="KAJ8046528.1"/>
    <property type="molecule type" value="Genomic_DNA"/>
</dbReference>
<dbReference type="AlphaFoldDB" id="A0A9Q1HIW9"/>
<feature type="region of interest" description="Disordered" evidence="1">
    <location>
        <begin position="138"/>
        <end position="259"/>
    </location>
</feature>
<reference evidence="2" key="1">
    <citation type="submission" date="2021-10" db="EMBL/GenBank/DDBJ databases">
        <title>Tropical sea cucumber genome reveals ecological adaptation and Cuvierian tubules defense mechanism.</title>
        <authorList>
            <person name="Chen T."/>
        </authorList>
    </citation>
    <scope>NUCLEOTIDE SEQUENCE</scope>
    <source>
        <strain evidence="2">Nanhai2018</strain>
        <tissue evidence="2">Muscle</tissue>
    </source>
</reference>
<dbReference type="Proteomes" id="UP001152320">
    <property type="component" value="Chromosome 2"/>
</dbReference>
<feature type="compositionally biased region" description="Basic and acidic residues" evidence="1">
    <location>
        <begin position="185"/>
        <end position="204"/>
    </location>
</feature>
<dbReference type="InterPro" id="IPR053263">
    <property type="entry name" value="Euk_RPA34_RNAP_subunit"/>
</dbReference>
<sequence length="259" mass="29734">MIHRKTNIQLPHPMHPHFSLTQRGVVEPPQRFEFPDGFEEESAVSERLQLSVGDLDDDKELWLIKVPNNFECGTDRKFKFDLEGTTHITNNERQYQVTAKRLKGSNQNYTAALLSSENGLSLAPPFMGHVTVTEIPTLPEVTIPPSPPSPKVTLPTGMRQRYQPYGSNLTDSASPHKKKKKKKKSYDSVEMKDEADESYQKEEGDTLLEDQGVVQEEENEEDELVFQKSNRKRQKGKDVVEPTEEIVKKKKKKMKKEKR</sequence>
<keyword evidence="3" id="KW-1185">Reference proteome</keyword>
<feature type="compositionally biased region" description="Basic residues" evidence="1">
    <location>
        <begin position="175"/>
        <end position="184"/>
    </location>
</feature>
<evidence type="ECO:0000313" key="3">
    <source>
        <dbReference type="Proteomes" id="UP001152320"/>
    </source>
</evidence>
<dbReference type="InterPro" id="IPR013240">
    <property type="entry name" value="DNA-dir_RNA_pol1_su_RPA34"/>
</dbReference>
<name>A0A9Q1HIW9_HOLLE</name>